<evidence type="ECO:0000313" key="1">
    <source>
        <dbReference type="EMBL" id="EPX85389.1"/>
    </source>
</evidence>
<keyword evidence="2" id="KW-1185">Reference proteome</keyword>
<comment type="caution">
    <text evidence="1">The sequence shown here is derived from an EMBL/GenBank/DDBJ whole genome shotgun (WGS) entry which is preliminary data.</text>
</comment>
<dbReference type="Proteomes" id="UP000015347">
    <property type="component" value="Unassembled WGS sequence"/>
</dbReference>
<organism evidence="1 2">
    <name type="scientific">Salipiger mucosus DSM 16094</name>
    <dbReference type="NCBI Taxonomy" id="1123237"/>
    <lineage>
        <taxon>Bacteria</taxon>
        <taxon>Pseudomonadati</taxon>
        <taxon>Pseudomonadota</taxon>
        <taxon>Alphaproteobacteria</taxon>
        <taxon>Rhodobacterales</taxon>
        <taxon>Roseobacteraceae</taxon>
        <taxon>Salipiger</taxon>
    </lineage>
</organism>
<dbReference type="HOGENOM" id="CLU_3172987_0_0_5"/>
<protein>
    <submittedName>
        <fullName evidence="1">Uncharacterized protein</fullName>
    </submittedName>
</protein>
<dbReference type="STRING" id="1123237.Salmuc_02769"/>
<accession>S9SGG7</accession>
<proteinExistence type="predicted"/>
<name>S9SGG7_9RHOB</name>
<dbReference type="EMBL" id="APVH01000009">
    <property type="protein sequence ID" value="EPX85389.1"/>
    <property type="molecule type" value="Genomic_DNA"/>
</dbReference>
<reference evidence="2" key="1">
    <citation type="journal article" date="2014" name="Stand. Genomic Sci.">
        <title>Genome sequence of the exopolysaccharide-producing Salipiger mucosus type strain (DSM 16094(T)), a moderately halophilic member of the Roseobacter clade.</title>
        <authorList>
            <person name="Riedel T."/>
            <person name="Spring S."/>
            <person name="Fiebig A."/>
            <person name="Petersen J."/>
            <person name="Kyrpides N.C."/>
            <person name="Goker M."/>
            <person name="Klenk H.P."/>
        </authorList>
    </citation>
    <scope>NUCLEOTIDE SEQUENCE [LARGE SCALE GENOMIC DNA]</scope>
    <source>
        <strain evidence="2">DSM 16094</strain>
    </source>
</reference>
<evidence type="ECO:0000313" key="2">
    <source>
        <dbReference type="Proteomes" id="UP000015347"/>
    </source>
</evidence>
<sequence length="47" mass="5158">MRVPLEPHHVEAITAMDRVWMEQAYAKGAGGKPTSPLTAAAFDAFMR</sequence>
<dbReference type="AlphaFoldDB" id="S9SGG7"/>
<gene>
    <name evidence="1" type="ORF">Salmuc_02769</name>
</gene>